<dbReference type="SUPFAM" id="SSF57667">
    <property type="entry name" value="beta-beta-alpha zinc fingers"/>
    <property type="match status" value="2"/>
</dbReference>
<dbReference type="GO" id="GO:0000981">
    <property type="term" value="F:DNA-binding transcription factor activity, RNA polymerase II-specific"/>
    <property type="evidence" value="ECO:0007669"/>
    <property type="project" value="TreeGrafter"/>
</dbReference>
<dbReference type="Gene3D" id="3.30.160.60">
    <property type="entry name" value="Classic Zinc Finger"/>
    <property type="match status" value="3"/>
</dbReference>
<evidence type="ECO:0000259" key="6">
    <source>
        <dbReference type="PROSITE" id="PS50157"/>
    </source>
</evidence>
<protein>
    <submittedName>
        <fullName evidence="7">DgyrCDS6831</fullName>
    </submittedName>
</protein>
<gene>
    <name evidence="7" type="ORF">DGYR_LOCUS6529</name>
</gene>
<dbReference type="InterPro" id="IPR013087">
    <property type="entry name" value="Znf_C2H2_type"/>
</dbReference>
<feature type="region of interest" description="Disordered" evidence="5">
    <location>
        <begin position="29"/>
        <end position="48"/>
    </location>
</feature>
<proteinExistence type="predicted"/>
<evidence type="ECO:0000256" key="3">
    <source>
        <dbReference type="ARBA" id="ARBA00022833"/>
    </source>
</evidence>
<feature type="domain" description="C2H2-type" evidence="6">
    <location>
        <begin position="156"/>
        <end position="185"/>
    </location>
</feature>
<evidence type="ECO:0000313" key="7">
    <source>
        <dbReference type="EMBL" id="CAD5118093.1"/>
    </source>
</evidence>
<reference evidence="7 8" key="1">
    <citation type="submission" date="2020-08" db="EMBL/GenBank/DDBJ databases">
        <authorList>
            <person name="Hejnol A."/>
        </authorList>
    </citation>
    <scope>NUCLEOTIDE SEQUENCE [LARGE SCALE GENOMIC DNA]</scope>
</reference>
<dbReference type="PANTHER" id="PTHR23235:SF120">
    <property type="entry name" value="KRUPPEL-LIKE FACTOR 15"/>
    <property type="match status" value="1"/>
</dbReference>
<evidence type="ECO:0000256" key="1">
    <source>
        <dbReference type="ARBA" id="ARBA00022723"/>
    </source>
</evidence>
<dbReference type="EMBL" id="CAJFCJ010000008">
    <property type="protein sequence ID" value="CAD5118093.1"/>
    <property type="molecule type" value="Genomic_DNA"/>
</dbReference>
<dbReference type="PROSITE" id="PS50157">
    <property type="entry name" value="ZINC_FINGER_C2H2_2"/>
    <property type="match status" value="3"/>
</dbReference>
<dbReference type="PROSITE" id="PS00028">
    <property type="entry name" value="ZINC_FINGER_C2H2_1"/>
    <property type="match status" value="3"/>
</dbReference>
<organism evidence="7 8">
    <name type="scientific">Dimorphilus gyrociliatus</name>
    <dbReference type="NCBI Taxonomy" id="2664684"/>
    <lineage>
        <taxon>Eukaryota</taxon>
        <taxon>Metazoa</taxon>
        <taxon>Spiralia</taxon>
        <taxon>Lophotrochozoa</taxon>
        <taxon>Annelida</taxon>
        <taxon>Polychaeta</taxon>
        <taxon>Polychaeta incertae sedis</taxon>
        <taxon>Dinophilidae</taxon>
        <taxon>Dimorphilus</taxon>
    </lineage>
</organism>
<name>A0A7I8VRV9_9ANNE</name>
<evidence type="ECO:0000313" key="8">
    <source>
        <dbReference type="Proteomes" id="UP000549394"/>
    </source>
</evidence>
<dbReference type="AlphaFoldDB" id="A0A7I8VRV9"/>
<comment type="caution">
    <text evidence="7">The sequence shown here is derived from an EMBL/GenBank/DDBJ whole genome shotgun (WGS) entry which is preliminary data.</text>
</comment>
<dbReference type="InterPro" id="IPR036236">
    <property type="entry name" value="Znf_C2H2_sf"/>
</dbReference>
<keyword evidence="8" id="KW-1185">Reference proteome</keyword>
<sequence>MLLYYIISFFLQRKMEIRDKNEREAVESLLSLSDPGSLTPPHSDDGSEAMYPKSNMMNLAANVTWKPPSPPPDIHPLIPKKRYRNINLDEFAANDSSHSAISPSPSVSSTPIITVLVKKSSENLLRNFRPIAPAPPGGSQDDRKIDTHPSIKKRSFLCTYKDCKRSYSKSSHLKAHFRVHTGEKPYSCPYEKCDKKFSRSDELSRHKRMHTGERKFECRICGKRFMRSDHRSKHLKTHSD</sequence>
<dbReference type="GO" id="GO:0000978">
    <property type="term" value="F:RNA polymerase II cis-regulatory region sequence-specific DNA binding"/>
    <property type="evidence" value="ECO:0007669"/>
    <property type="project" value="TreeGrafter"/>
</dbReference>
<dbReference type="Pfam" id="PF00096">
    <property type="entry name" value="zf-C2H2"/>
    <property type="match status" value="3"/>
</dbReference>
<dbReference type="OrthoDB" id="6100704at2759"/>
<dbReference type="GO" id="GO:0008270">
    <property type="term" value="F:zinc ion binding"/>
    <property type="evidence" value="ECO:0007669"/>
    <property type="project" value="UniProtKB-KW"/>
</dbReference>
<feature type="domain" description="C2H2-type" evidence="6">
    <location>
        <begin position="186"/>
        <end position="215"/>
    </location>
</feature>
<keyword evidence="2 4" id="KW-0863">Zinc-finger</keyword>
<keyword evidence="1" id="KW-0479">Metal-binding</keyword>
<dbReference type="PANTHER" id="PTHR23235">
    <property type="entry name" value="KRUEPPEL-LIKE TRANSCRIPTION FACTOR"/>
    <property type="match status" value="1"/>
</dbReference>
<dbReference type="SMART" id="SM00355">
    <property type="entry name" value="ZnF_C2H2"/>
    <property type="match status" value="3"/>
</dbReference>
<evidence type="ECO:0000256" key="5">
    <source>
        <dbReference type="SAM" id="MobiDB-lite"/>
    </source>
</evidence>
<accession>A0A7I8VRV9</accession>
<keyword evidence="3" id="KW-0862">Zinc</keyword>
<dbReference type="FunFam" id="3.30.160.60:FF:000007">
    <property type="entry name" value="Basic krueppel-like factor 3"/>
    <property type="match status" value="1"/>
</dbReference>
<dbReference type="Proteomes" id="UP000549394">
    <property type="component" value="Unassembled WGS sequence"/>
</dbReference>
<evidence type="ECO:0000256" key="2">
    <source>
        <dbReference type="ARBA" id="ARBA00022771"/>
    </source>
</evidence>
<evidence type="ECO:0000256" key="4">
    <source>
        <dbReference type="PROSITE-ProRule" id="PRU00042"/>
    </source>
</evidence>
<feature type="domain" description="C2H2-type" evidence="6">
    <location>
        <begin position="216"/>
        <end position="240"/>
    </location>
</feature>